<gene>
    <name evidence="2" type="ORF">NPIL_363641</name>
</gene>
<proteinExistence type="predicted"/>
<evidence type="ECO:0000256" key="1">
    <source>
        <dbReference type="SAM" id="MobiDB-lite"/>
    </source>
</evidence>
<evidence type="ECO:0000313" key="3">
    <source>
        <dbReference type="Proteomes" id="UP000887013"/>
    </source>
</evidence>
<comment type="caution">
    <text evidence="2">The sequence shown here is derived from an EMBL/GenBank/DDBJ whole genome shotgun (WGS) entry which is preliminary data.</text>
</comment>
<protein>
    <submittedName>
        <fullName evidence="2">Uncharacterized protein</fullName>
    </submittedName>
</protein>
<reference evidence="2" key="1">
    <citation type="submission" date="2020-08" db="EMBL/GenBank/DDBJ databases">
        <title>Multicomponent nature underlies the extraordinary mechanical properties of spider dragline silk.</title>
        <authorList>
            <person name="Kono N."/>
            <person name="Nakamura H."/>
            <person name="Mori M."/>
            <person name="Yoshida Y."/>
            <person name="Ohtoshi R."/>
            <person name="Malay A.D."/>
            <person name="Moran D.A.P."/>
            <person name="Tomita M."/>
            <person name="Numata K."/>
            <person name="Arakawa K."/>
        </authorList>
    </citation>
    <scope>NUCLEOTIDE SEQUENCE</scope>
</reference>
<sequence>MSTKYFYLLPSGEDNLQRWQFISKASSFLRVVALHWRQVTLGTSTALKGGFKFAFEQSTLPDTQEAKEADGQRSNGLQKTEKGAKEEKEEELLGEDLKLGVHRQECDERSETPEFKGFVNQ</sequence>
<name>A0A8X6NDZ0_NEPPI</name>
<evidence type="ECO:0000313" key="2">
    <source>
        <dbReference type="EMBL" id="GFT08072.1"/>
    </source>
</evidence>
<keyword evidence="3" id="KW-1185">Reference proteome</keyword>
<dbReference type="EMBL" id="BMAW01008326">
    <property type="protein sequence ID" value="GFT08072.1"/>
    <property type="molecule type" value="Genomic_DNA"/>
</dbReference>
<feature type="region of interest" description="Disordered" evidence="1">
    <location>
        <begin position="62"/>
        <end position="96"/>
    </location>
</feature>
<organism evidence="2 3">
    <name type="scientific">Nephila pilipes</name>
    <name type="common">Giant wood spider</name>
    <name type="synonym">Nephila maculata</name>
    <dbReference type="NCBI Taxonomy" id="299642"/>
    <lineage>
        <taxon>Eukaryota</taxon>
        <taxon>Metazoa</taxon>
        <taxon>Ecdysozoa</taxon>
        <taxon>Arthropoda</taxon>
        <taxon>Chelicerata</taxon>
        <taxon>Arachnida</taxon>
        <taxon>Araneae</taxon>
        <taxon>Araneomorphae</taxon>
        <taxon>Entelegynae</taxon>
        <taxon>Araneoidea</taxon>
        <taxon>Nephilidae</taxon>
        <taxon>Nephila</taxon>
    </lineage>
</organism>
<dbReference type="Proteomes" id="UP000887013">
    <property type="component" value="Unassembled WGS sequence"/>
</dbReference>
<accession>A0A8X6NDZ0</accession>
<dbReference type="AlphaFoldDB" id="A0A8X6NDZ0"/>